<feature type="non-terminal residue" evidence="6">
    <location>
        <position position="1"/>
    </location>
</feature>
<dbReference type="GO" id="GO:0004045">
    <property type="term" value="F:peptidyl-tRNA hydrolase activity"/>
    <property type="evidence" value="ECO:0007669"/>
    <property type="project" value="UniProtKB-EC"/>
</dbReference>
<dbReference type="AlphaFoldDB" id="L1IDP5"/>
<name>L1IDP5_GUITC</name>
<sequence>GNPGSQYTHTRHNIGFLAVDELARRWQVTMKPVAEVHGDLGCVMINGRRVHLLKPTTFMNLSGKSVQAALSLLDITNLERLLVIIDDIYLPVGGLRARPKGSPGGHNGLKDVERKLVTPDYPRLRVGVGTVPE</sequence>
<dbReference type="PROSITE" id="PS01195">
    <property type="entry name" value="PEPT_TRNA_HYDROL_1"/>
    <property type="match status" value="1"/>
</dbReference>
<dbReference type="GO" id="GO:0000049">
    <property type="term" value="F:tRNA binding"/>
    <property type="evidence" value="ECO:0007669"/>
    <property type="project" value="UniProtKB-KW"/>
</dbReference>
<dbReference type="InterPro" id="IPR036416">
    <property type="entry name" value="Pept_tRNA_hydro_sf"/>
</dbReference>
<dbReference type="EC" id="3.1.1.29" evidence="1"/>
<dbReference type="CDD" id="cd00462">
    <property type="entry name" value="PTH"/>
    <property type="match status" value="1"/>
</dbReference>
<feature type="non-terminal residue" evidence="6">
    <location>
        <position position="133"/>
    </location>
</feature>
<dbReference type="PaxDb" id="55529-EKX34381"/>
<evidence type="ECO:0000313" key="8">
    <source>
        <dbReference type="Proteomes" id="UP000011087"/>
    </source>
</evidence>
<reference evidence="7" key="3">
    <citation type="submission" date="2016-03" db="UniProtKB">
        <authorList>
            <consortium name="EnsemblProtists"/>
        </authorList>
    </citation>
    <scope>IDENTIFICATION</scope>
</reference>
<evidence type="ECO:0000256" key="3">
    <source>
        <dbReference type="ARBA" id="ARBA00022801"/>
    </source>
</evidence>
<dbReference type="PANTHER" id="PTHR17224:SF1">
    <property type="entry name" value="PEPTIDYL-TRNA HYDROLASE"/>
    <property type="match status" value="1"/>
</dbReference>
<dbReference type="eggNOG" id="KOG2255">
    <property type="taxonomic scope" value="Eukaryota"/>
</dbReference>
<organism evidence="6">
    <name type="scientific">Guillardia theta (strain CCMP2712)</name>
    <name type="common">Cryptophyte</name>
    <dbReference type="NCBI Taxonomy" id="905079"/>
    <lineage>
        <taxon>Eukaryota</taxon>
        <taxon>Cryptophyceae</taxon>
        <taxon>Pyrenomonadales</taxon>
        <taxon>Geminigeraceae</taxon>
        <taxon>Guillardia</taxon>
    </lineage>
</organism>
<dbReference type="HOGENOM" id="CLU_062456_4_1_1"/>
<dbReference type="EMBL" id="JH993111">
    <property type="protein sequence ID" value="EKX34381.1"/>
    <property type="molecule type" value="Genomic_DNA"/>
</dbReference>
<keyword evidence="3" id="KW-0378">Hydrolase</keyword>
<comment type="similarity">
    <text evidence="5">Belongs to the PTH family.</text>
</comment>
<dbReference type="SUPFAM" id="SSF53178">
    <property type="entry name" value="Peptidyl-tRNA hydrolase-like"/>
    <property type="match status" value="1"/>
</dbReference>
<evidence type="ECO:0000313" key="6">
    <source>
        <dbReference type="EMBL" id="EKX34381.1"/>
    </source>
</evidence>
<reference evidence="6 8" key="1">
    <citation type="journal article" date="2012" name="Nature">
        <title>Algal genomes reveal evolutionary mosaicism and the fate of nucleomorphs.</title>
        <authorList>
            <consortium name="DOE Joint Genome Institute"/>
            <person name="Curtis B.A."/>
            <person name="Tanifuji G."/>
            <person name="Burki F."/>
            <person name="Gruber A."/>
            <person name="Irimia M."/>
            <person name="Maruyama S."/>
            <person name="Arias M.C."/>
            <person name="Ball S.G."/>
            <person name="Gile G.H."/>
            <person name="Hirakawa Y."/>
            <person name="Hopkins J.F."/>
            <person name="Kuo A."/>
            <person name="Rensing S.A."/>
            <person name="Schmutz J."/>
            <person name="Symeonidi A."/>
            <person name="Elias M."/>
            <person name="Eveleigh R.J."/>
            <person name="Herman E.K."/>
            <person name="Klute M.J."/>
            <person name="Nakayama T."/>
            <person name="Obornik M."/>
            <person name="Reyes-Prieto A."/>
            <person name="Armbrust E.V."/>
            <person name="Aves S.J."/>
            <person name="Beiko R.G."/>
            <person name="Coutinho P."/>
            <person name="Dacks J.B."/>
            <person name="Durnford D.G."/>
            <person name="Fast N.M."/>
            <person name="Green B.R."/>
            <person name="Grisdale C.J."/>
            <person name="Hempel F."/>
            <person name="Henrissat B."/>
            <person name="Hoppner M.P."/>
            <person name="Ishida K."/>
            <person name="Kim E."/>
            <person name="Koreny L."/>
            <person name="Kroth P.G."/>
            <person name="Liu Y."/>
            <person name="Malik S.B."/>
            <person name="Maier U.G."/>
            <person name="McRose D."/>
            <person name="Mock T."/>
            <person name="Neilson J.A."/>
            <person name="Onodera N.T."/>
            <person name="Poole A.M."/>
            <person name="Pritham E.J."/>
            <person name="Richards T.A."/>
            <person name="Rocap G."/>
            <person name="Roy S.W."/>
            <person name="Sarai C."/>
            <person name="Schaack S."/>
            <person name="Shirato S."/>
            <person name="Slamovits C.H."/>
            <person name="Spencer D.F."/>
            <person name="Suzuki S."/>
            <person name="Worden A.Z."/>
            <person name="Zauner S."/>
            <person name="Barry K."/>
            <person name="Bell C."/>
            <person name="Bharti A.K."/>
            <person name="Crow J.A."/>
            <person name="Grimwood J."/>
            <person name="Kramer R."/>
            <person name="Lindquist E."/>
            <person name="Lucas S."/>
            <person name="Salamov A."/>
            <person name="McFadden G.I."/>
            <person name="Lane C.E."/>
            <person name="Keeling P.J."/>
            <person name="Gray M.W."/>
            <person name="Grigoriev I.V."/>
            <person name="Archibald J.M."/>
        </authorList>
    </citation>
    <scope>NUCLEOTIDE SEQUENCE</scope>
    <source>
        <strain evidence="6 8">CCMP2712</strain>
    </source>
</reference>
<dbReference type="PROSITE" id="PS01196">
    <property type="entry name" value="PEPT_TRNA_HYDROL_2"/>
    <property type="match status" value="1"/>
</dbReference>
<evidence type="ECO:0000256" key="1">
    <source>
        <dbReference type="ARBA" id="ARBA00013260"/>
    </source>
</evidence>
<proteinExistence type="inferred from homology"/>
<dbReference type="Pfam" id="PF01195">
    <property type="entry name" value="Pept_tRNA_hydro"/>
    <property type="match status" value="1"/>
</dbReference>
<dbReference type="OMA" id="HDELQVP"/>
<keyword evidence="4" id="KW-0694">RNA-binding</keyword>
<keyword evidence="2" id="KW-0820">tRNA-binding</keyword>
<dbReference type="Proteomes" id="UP000011087">
    <property type="component" value="Unassembled WGS sequence"/>
</dbReference>
<dbReference type="GeneID" id="17291097"/>
<reference evidence="8" key="2">
    <citation type="submission" date="2012-11" db="EMBL/GenBank/DDBJ databases">
        <authorList>
            <person name="Kuo A."/>
            <person name="Curtis B.A."/>
            <person name="Tanifuji G."/>
            <person name="Burki F."/>
            <person name="Gruber A."/>
            <person name="Irimia M."/>
            <person name="Maruyama S."/>
            <person name="Arias M.C."/>
            <person name="Ball S.G."/>
            <person name="Gile G.H."/>
            <person name="Hirakawa Y."/>
            <person name="Hopkins J.F."/>
            <person name="Rensing S.A."/>
            <person name="Schmutz J."/>
            <person name="Symeonidi A."/>
            <person name="Elias M."/>
            <person name="Eveleigh R.J."/>
            <person name="Herman E.K."/>
            <person name="Klute M.J."/>
            <person name="Nakayama T."/>
            <person name="Obornik M."/>
            <person name="Reyes-Prieto A."/>
            <person name="Armbrust E.V."/>
            <person name="Aves S.J."/>
            <person name="Beiko R.G."/>
            <person name="Coutinho P."/>
            <person name="Dacks J.B."/>
            <person name="Durnford D.G."/>
            <person name="Fast N.M."/>
            <person name="Green B.R."/>
            <person name="Grisdale C."/>
            <person name="Hempe F."/>
            <person name="Henrissat B."/>
            <person name="Hoppner M.P."/>
            <person name="Ishida K.-I."/>
            <person name="Kim E."/>
            <person name="Koreny L."/>
            <person name="Kroth P.G."/>
            <person name="Liu Y."/>
            <person name="Malik S.-B."/>
            <person name="Maier U.G."/>
            <person name="McRose D."/>
            <person name="Mock T."/>
            <person name="Neilson J.A."/>
            <person name="Onodera N.T."/>
            <person name="Poole A.M."/>
            <person name="Pritham E.J."/>
            <person name="Richards T.A."/>
            <person name="Rocap G."/>
            <person name="Roy S.W."/>
            <person name="Sarai C."/>
            <person name="Schaack S."/>
            <person name="Shirato S."/>
            <person name="Slamovits C.H."/>
            <person name="Spencer D.F."/>
            <person name="Suzuki S."/>
            <person name="Worden A.Z."/>
            <person name="Zauner S."/>
            <person name="Barry K."/>
            <person name="Bell C."/>
            <person name="Bharti A.K."/>
            <person name="Crow J.A."/>
            <person name="Grimwood J."/>
            <person name="Kramer R."/>
            <person name="Lindquist E."/>
            <person name="Lucas S."/>
            <person name="Salamov A."/>
            <person name="McFadden G.I."/>
            <person name="Lane C.E."/>
            <person name="Keeling P.J."/>
            <person name="Gray M.W."/>
            <person name="Grigoriev I.V."/>
            <person name="Archibald J.M."/>
        </authorList>
    </citation>
    <scope>NUCLEOTIDE SEQUENCE</scope>
    <source>
        <strain evidence="8">CCMP2712</strain>
    </source>
</reference>
<evidence type="ECO:0000256" key="5">
    <source>
        <dbReference type="ARBA" id="ARBA00038063"/>
    </source>
</evidence>
<dbReference type="PANTHER" id="PTHR17224">
    <property type="entry name" value="PEPTIDYL-TRNA HYDROLASE"/>
    <property type="match status" value="1"/>
</dbReference>
<protein>
    <recommendedName>
        <fullName evidence="1">peptidyl-tRNA hydrolase</fullName>
        <ecNumber evidence="1">3.1.1.29</ecNumber>
    </recommendedName>
</protein>
<dbReference type="OrthoDB" id="1711136at2759"/>
<dbReference type="InterPro" id="IPR018171">
    <property type="entry name" value="Pept_tRNA_hydro_CS"/>
</dbReference>
<evidence type="ECO:0000256" key="4">
    <source>
        <dbReference type="ARBA" id="ARBA00022884"/>
    </source>
</evidence>
<dbReference type="EnsemblProtists" id="EKX34381">
    <property type="protein sequence ID" value="EKX34381"/>
    <property type="gene ID" value="GUITHDRAFT_56364"/>
</dbReference>
<dbReference type="KEGG" id="gtt:GUITHDRAFT_56364"/>
<dbReference type="InterPro" id="IPR001328">
    <property type="entry name" value="Pept_tRNA_hydro"/>
</dbReference>
<accession>L1IDP5</accession>
<dbReference type="STRING" id="905079.L1IDP5"/>
<dbReference type="RefSeq" id="XP_005821361.1">
    <property type="nucleotide sequence ID" value="XM_005821304.1"/>
</dbReference>
<gene>
    <name evidence="6" type="ORF">GUITHDRAFT_56364</name>
</gene>
<evidence type="ECO:0000256" key="2">
    <source>
        <dbReference type="ARBA" id="ARBA00022555"/>
    </source>
</evidence>
<evidence type="ECO:0000313" key="7">
    <source>
        <dbReference type="EnsemblProtists" id="EKX34381"/>
    </source>
</evidence>
<dbReference type="Gene3D" id="3.40.50.1470">
    <property type="entry name" value="Peptidyl-tRNA hydrolase"/>
    <property type="match status" value="1"/>
</dbReference>
<dbReference type="NCBIfam" id="TIGR00447">
    <property type="entry name" value="pth"/>
    <property type="match status" value="1"/>
</dbReference>
<keyword evidence="8" id="KW-1185">Reference proteome</keyword>